<evidence type="ECO:0000256" key="4">
    <source>
        <dbReference type="ARBA" id="ARBA00022833"/>
    </source>
</evidence>
<accession>A0A1W1VV69</accession>
<keyword evidence="2 6" id="KW-0479">Metal-binding</keyword>
<dbReference type="AlphaFoldDB" id="A0A1W1VV69"/>
<keyword evidence="1 6" id="KW-0645">Protease</keyword>
<evidence type="ECO:0000259" key="7">
    <source>
        <dbReference type="Pfam" id="PF01432"/>
    </source>
</evidence>
<keyword evidence="4 6" id="KW-0862">Zinc</keyword>
<dbReference type="CDD" id="cd09606">
    <property type="entry name" value="M3B_PepF"/>
    <property type="match status" value="1"/>
</dbReference>
<dbReference type="STRING" id="695939.SAMN00790413_06354"/>
<dbReference type="RefSeq" id="WP_084051184.1">
    <property type="nucleotide sequence ID" value="NZ_FWWU01000010.1"/>
</dbReference>
<dbReference type="EMBL" id="FWWU01000010">
    <property type="protein sequence ID" value="SMB97120.1"/>
    <property type="molecule type" value="Genomic_DNA"/>
</dbReference>
<evidence type="ECO:0000256" key="6">
    <source>
        <dbReference type="RuleBase" id="RU003435"/>
    </source>
</evidence>
<dbReference type="GO" id="GO:0004222">
    <property type="term" value="F:metalloendopeptidase activity"/>
    <property type="evidence" value="ECO:0007669"/>
    <property type="project" value="InterPro"/>
</dbReference>
<sequence>MTHVTPTWMSFAPRYDALATEPLEEQDIPAWLQRWSDLEKDVMEVQAQLTWAKDANPSDTDAEHAFLRFIQEVQPESMRAEQRLRDRLLAFTHWQPTGPHVQMLRRLRCEAALFREENLPLINELTILANEFNKITGAQRATVNGEEMTLPEAQRLLLDPNRTVREAAWRGIATANLQAAPQLDALFLKLLHLRRKVAHNAGLENYRDFTWQAMNRFDYTPQGIQELHQAVEAHVVPLQLQLHDERRRNLGVDVLRPWDTAVDPQGRPPLRPFQSTDEYITGAERIFHALDPELGAQFSAMREGGFLDLEPRSGKVPGYGYCNYLPRTGSPYIYWSAVGTDGDVRVLMHEAGHAFHFLASGTPDDLVWNQLASMEFAEVGSQAMELLTLPLLERPTGYYDAEDAARAKKGKIETVLRQFTGQALGDAFQQWLYADAPENVTTAEIDAKWLECSERFSPGVNWEGLEDVRAKGWQFVHIFAYPLYLIEYSLAWIGALQIWQNARQDPGLALKQYKQALSLGNTRPLPELFETAGARFALDAPTVGQLMTFLQEQLTAST</sequence>
<evidence type="ECO:0000256" key="3">
    <source>
        <dbReference type="ARBA" id="ARBA00022801"/>
    </source>
</evidence>
<gene>
    <name evidence="8" type="ORF">SAMN00790413_06354</name>
</gene>
<evidence type="ECO:0000313" key="8">
    <source>
        <dbReference type="EMBL" id="SMB97120.1"/>
    </source>
</evidence>
<name>A0A1W1VV69_9DEIO</name>
<dbReference type="InterPro" id="IPR001567">
    <property type="entry name" value="Pept_M3A_M3B_dom"/>
</dbReference>
<dbReference type="PANTHER" id="PTHR11804:SF48">
    <property type="entry name" value="PUTATIVE-RELATED"/>
    <property type="match status" value="1"/>
</dbReference>
<keyword evidence="3 6" id="KW-0378">Hydrolase</keyword>
<evidence type="ECO:0000256" key="5">
    <source>
        <dbReference type="ARBA" id="ARBA00023049"/>
    </source>
</evidence>
<dbReference type="Proteomes" id="UP000192582">
    <property type="component" value="Unassembled WGS sequence"/>
</dbReference>
<comment type="similarity">
    <text evidence="6">Belongs to the peptidase M3 family.</text>
</comment>
<dbReference type="PANTHER" id="PTHR11804">
    <property type="entry name" value="PROTEASE M3 THIMET OLIGOPEPTIDASE-RELATED"/>
    <property type="match status" value="1"/>
</dbReference>
<keyword evidence="5 6" id="KW-0482">Metalloprotease</keyword>
<evidence type="ECO:0000313" key="9">
    <source>
        <dbReference type="Proteomes" id="UP000192582"/>
    </source>
</evidence>
<feature type="domain" description="Peptidase M3A/M3B catalytic" evidence="7">
    <location>
        <begin position="157"/>
        <end position="541"/>
    </location>
</feature>
<dbReference type="GO" id="GO:0046872">
    <property type="term" value="F:metal ion binding"/>
    <property type="evidence" value="ECO:0007669"/>
    <property type="project" value="UniProtKB-UniRule"/>
</dbReference>
<dbReference type="SUPFAM" id="SSF55486">
    <property type="entry name" value="Metalloproteases ('zincins'), catalytic domain"/>
    <property type="match status" value="1"/>
</dbReference>
<dbReference type="Pfam" id="PF01432">
    <property type="entry name" value="Peptidase_M3"/>
    <property type="match status" value="1"/>
</dbReference>
<dbReference type="GO" id="GO:0006518">
    <property type="term" value="P:peptide metabolic process"/>
    <property type="evidence" value="ECO:0007669"/>
    <property type="project" value="TreeGrafter"/>
</dbReference>
<comment type="cofactor">
    <cofactor evidence="6">
        <name>Zn(2+)</name>
        <dbReference type="ChEBI" id="CHEBI:29105"/>
    </cofactor>
    <text evidence="6">Binds 1 zinc ion.</text>
</comment>
<keyword evidence="9" id="KW-1185">Reference proteome</keyword>
<evidence type="ECO:0000256" key="2">
    <source>
        <dbReference type="ARBA" id="ARBA00022723"/>
    </source>
</evidence>
<proteinExistence type="inferred from homology"/>
<evidence type="ECO:0000256" key="1">
    <source>
        <dbReference type="ARBA" id="ARBA00022670"/>
    </source>
</evidence>
<protein>
    <submittedName>
        <fullName evidence="8">Oligoendopeptidase F</fullName>
    </submittedName>
</protein>
<reference evidence="8 9" key="1">
    <citation type="submission" date="2017-04" db="EMBL/GenBank/DDBJ databases">
        <authorList>
            <person name="Afonso C.L."/>
            <person name="Miller P.J."/>
            <person name="Scott M.A."/>
            <person name="Spackman E."/>
            <person name="Goraichik I."/>
            <person name="Dimitrov K.M."/>
            <person name="Suarez D.L."/>
            <person name="Swayne D.E."/>
        </authorList>
    </citation>
    <scope>NUCLEOTIDE SEQUENCE [LARGE SCALE GENOMIC DNA]</scope>
    <source>
        <strain evidence="8 9">KR-140</strain>
    </source>
</reference>
<dbReference type="InterPro" id="IPR045090">
    <property type="entry name" value="Pept_M3A_M3B"/>
</dbReference>
<organism evidence="8 9">
    <name type="scientific">Deinococcus hopiensis KR-140</name>
    <dbReference type="NCBI Taxonomy" id="695939"/>
    <lineage>
        <taxon>Bacteria</taxon>
        <taxon>Thermotogati</taxon>
        <taxon>Deinococcota</taxon>
        <taxon>Deinococci</taxon>
        <taxon>Deinococcales</taxon>
        <taxon>Deinococcaceae</taxon>
        <taxon>Deinococcus</taxon>
    </lineage>
</organism>
<dbReference type="GO" id="GO:0006508">
    <property type="term" value="P:proteolysis"/>
    <property type="evidence" value="ECO:0007669"/>
    <property type="project" value="UniProtKB-KW"/>
</dbReference>
<dbReference type="Gene3D" id="1.10.1370.30">
    <property type="match status" value="1"/>
</dbReference>
<dbReference type="OrthoDB" id="9762795at2"/>